<organism evidence="2 3">
    <name type="scientific">Melanomma pulvis-pyrius CBS 109.77</name>
    <dbReference type="NCBI Taxonomy" id="1314802"/>
    <lineage>
        <taxon>Eukaryota</taxon>
        <taxon>Fungi</taxon>
        <taxon>Dikarya</taxon>
        <taxon>Ascomycota</taxon>
        <taxon>Pezizomycotina</taxon>
        <taxon>Dothideomycetes</taxon>
        <taxon>Pleosporomycetidae</taxon>
        <taxon>Pleosporales</taxon>
        <taxon>Melanommataceae</taxon>
        <taxon>Melanomma</taxon>
    </lineage>
</organism>
<dbReference type="OrthoDB" id="5372935at2759"/>
<dbReference type="AlphaFoldDB" id="A0A6A6XWV5"/>
<feature type="region of interest" description="Disordered" evidence="1">
    <location>
        <begin position="1"/>
        <end position="26"/>
    </location>
</feature>
<proteinExistence type="predicted"/>
<reference evidence="2" key="1">
    <citation type="journal article" date="2020" name="Stud. Mycol.">
        <title>101 Dothideomycetes genomes: a test case for predicting lifestyles and emergence of pathogens.</title>
        <authorList>
            <person name="Haridas S."/>
            <person name="Albert R."/>
            <person name="Binder M."/>
            <person name="Bloem J."/>
            <person name="Labutti K."/>
            <person name="Salamov A."/>
            <person name="Andreopoulos B."/>
            <person name="Baker S."/>
            <person name="Barry K."/>
            <person name="Bills G."/>
            <person name="Bluhm B."/>
            <person name="Cannon C."/>
            <person name="Castanera R."/>
            <person name="Culley D."/>
            <person name="Daum C."/>
            <person name="Ezra D."/>
            <person name="Gonzalez J."/>
            <person name="Henrissat B."/>
            <person name="Kuo A."/>
            <person name="Liang C."/>
            <person name="Lipzen A."/>
            <person name="Lutzoni F."/>
            <person name="Magnuson J."/>
            <person name="Mondo S."/>
            <person name="Nolan M."/>
            <person name="Ohm R."/>
            <person name="Pangilinan J."/>
            <person name="Park H.-J."/>
            <person name="Ramirez L."/>
            <person name="Alfaro M."/>
            <person name="Sun H."/>
            <person name="Tritt A."/>
            <person name="Yoshinaga Y."/>
            <person name="Zwiers L.-H."/>
            <person name="Turgeon B."/>
            <person name="Goodwin S."/>
            <person name="Spatafora J."/>
            <person name="Crous P."/>
            <person name="Grigoriev I."/>
        </authorList>
    </citation>
    <scope>NUCLEOTIDE SEQUENCE</scope>
    <source>
        <strain evidence="2">CBS 109.77</strain>
    </source>
</reference>
<evidence type="ECO:0000256" key="1">
    <source>
        <dbReference type="SAM" id="MobiDB-lite"/>
    </source>
</evidence>
<dbReference type="EMBL" id="MU001740">
    <property type="protein sequence ID" value="KAF2801002.1"/>
    <property type="molecule type" value="Genomic_DNA"/>
</dbReference>
<feature type="compositionally biased region" description="Basic and acidic residues" evidence="1">
    <location>
        <begin position="277"/>
        <end position="290"/>
    </location>
</feature>
<sequence>MAEAQEPRRWESTSAPTHPVPSPSPNPIAELQQVFGTLLLVTRDKPKHPTPKTIPRWTGSFRLFDFPREMRDRIYHYALHSPSGVVYRRSRAHTRTWPFEDTPRTQLFLSSRQVYSESLQVFCRETVVRITFRSQLSGTLRLFPDQPARLLQRIKLEYRSHWQLRGVGNSWGDMITQARLAKEFFPLLRECTAVWHVDEYVLEKTGLDFKDKTVEEQTEVWAEALRSWYEGNKLVPPRWLRVELVAMWGYLHASLQASFHAALDGFRREVEAMDRHGTENDLESSGRKWLETWGGGKGRKKRSRG</sequence>
<evidence type="ECO:0000313" key="2">
    <source>
        <dbReference type="EMBL" id="KAF2801002.1"/>
    </source>
</evidence>
<feature type="compositionally biased region" description="Basic and acidic residues" evidence="1">
    <location>
        <begin position="1"/>
        <end position="11"/>
    </location>
</feature>
<dbReference type="PANTHER" id="PTHR42085">
    <property type="entry name" value="F-BOX DOMAIN-CONTAINING PROTEIN"/>
    <property type="match status" value="1"/>
</dbReference>
<dbReference type="InterPro" id="IPR038883">
    <property type="entry name" value="AN11006-like"/>
</dbReference>
<feature type="region of interest" description="Disordered" evidence="1">
    <location>
        <begin position="277"/>
        <end position="305"/>
    </location>
</feature>
<evidence type="ECO:0000313" key="3">
    <source>
        <dbReference type="Proteomes" id="UP000799757"/>
    </source>
</evidence>
<dbReference type="PANTHER" id="PTHR42085:SF2">
    <property type="entry name" value="F-BOX DOMAIN-CONTAINING PROTEIN"/>
    <property type="match status" value="1"/>
</dbReference>
<protein>
    <submittedName>
        <fullName evidence="2">Uncharacterized protein</fullName>
    </submittedName>
</protein>
<keyword evidence="3" id="KW-1185">Reference proteome</keyword>
<dbReference type="Proteomes" id="UP000799757">
    <property type="component" value="Unassembled WGS sequence"/>
</dbReference>
<gene>
    <name evidence="2" type="ORF">K505DRAFT_369892</name>
</gene>
<name>A0A6A6XWV5_9PLEO</name>
<accession>A0A6A6XWV5</accession>